<keyword evidence="2" id="KW-0645">Protease</keyword>
<reference evidence="9" key="1">
    <citation type="submission" date="2016-10" db="EMBL/GenBank/DDBJ databases">
        <authorList>
            <person name="Varghese N."/>
            <person name="Submissions S."/>
        </authorList>
    </citation>
    <scope>NUCLEOTIDE SEQUENCE [LARGE SCALE GENOMIC DNA]</scope>
    <source>
        <strain evidence="9">DSM 45843</strain>
    </source>
</reference>
<dbReference type="PANTHER" id="PTHR45962:SF1">
    <property type="entry name" value="N-FATTY-ACYL-AMINO ACID SYNTHASE_HYDROLASE PM20D1"/>
    <property type="match status" value="1"/>
</dbReference>
<feature type="domain" description="Peptidase M20 dimerisation" evidence="7">
    <location>
        <begin position="192"/>
        <end position="332"/>
    </location>
</feature>
<organism evidence="8 9">
    <name type="scientific">Klenkia soli</name>
    <dbReference type="NCBI Taxonomy" id="1052260"/>
    <lineage>
        <taxon>Bacteria</taxon>
        <taxon>Bacillati</taxon>
        <taxon>Actinomycetota</taxon>
        <taxon>Actinomycetes</taxon>
        <taxon>Geodermatophilales</taxon>
        <taxon>Geodermatophilaceae</taxon>
        <taxon>Klenkia</taxon>
    </lineage>
</organism>
<dbReference type="Pfam" id="PF01546">
    <property type="entry name" value="Peptidase_M20"/>
    <property type="match status" value="1"/>
</dbReference>
<evidence type="ECO:0000313" key="9">
    <source>
        <dbReference type="Proteomes" id="UP000199088"/>
    </source>
</evidence>
<dbReference type="GO" id="GO:0004180">
    <property type="term" value="F:carboxypeptidase activity"/>
    <property type="evidence" value="ECO:0007669"/>
    <property type="project" value="UniProtKB-KW"/>
</dbReference>
<dbReference type="Gene3D" id="1.10.150.900">
    <property type="match status" value="1"/>
</dbReference>
<name>A0A1H0FQL6_9ACTN</name>
<feature type="compositionally biased region" description="Basic and acidic residues" evidence="6">
    <location>
        <begin position="14"/>
        <end position="27"/>
    </location>
</feature>
<comment type="similarity">
    <text evidence="1">Belongs to the peptidase M20A family.</text>
</comment>
<proteinExistence type="inferred from homology"/>
<dbReference type="STRING" id="1052260.SAMN05660199_00988"/>
<keyword evidence="9" id="KW-1185">Reference proteome</keyword>
<dbReference type="InterPro" id="IPR002933">
    <property type="entry name" value="Peptidase_M20"/>
</dbReference>
<dbReference type="PANTHER" id="PTHR45962">
    <property type="entry name" value="N-FATTY-ACYL-AMINO ACID SYNTHASE/HYDROLASE PM20D1"/>
    <property type="match status" value="1"/>
</dbReference>
<keyword evidence="5" id="KW-0862">Zinc</keyword>
<dbReference type="SUPFAM" id="SSF53187">
    <property type="entry name" value="Zn-dependent exopeptidases"/>
    <property type="match status" value="1"/>
</dbReference>
<evidence type="ECO:0000259" key="7">
    <source>
        <dbReference type="Pfam" id="PF07687"/>
    </source>
</evidence>
<dbReference type="Gene3D" id="3.30.70.360">
    <property type="match status" value="1"/>
</dbReference>
<dbReference type="OrthoDB" id="3665926at2"/>
<evidence type="ECO:0000256" key="1">
    <source>
        <dbReference type="ARBA" id="ARBA00006247"/>
    </source>
</evidence>
<dbReference type="GO" id="GO:0046872">
    <property type="term" value="F:metal ion binding"/>
    <property type="evidence" value="ECO:0007669"/>
    <property type="project" value="UniProtKB-KW"/>
</dbReference>
<dbReference type="InterPro" id="IPR036264">
    <property type="entry name" value="Bact_exopeptidase_dim_dom"/>
</dbReference>
<dbReference type="Proteomes" id="UP000199088">
    <property type="component" value="Unassembled WGS sequence"/>
</dbReference>
<dbReference type="Gene3D" id="3.40.630.10">
    <property type="entry name" value="Zn peptidases"/>
    <property type="match status" value="1"/>
</dbReference>
<evidence type="ECO:0000256" key="6">
    <source>
        <dbReference type="SAM" id="MobiDB-lite"/>
    </source>
</evidence>
<keyword evidence="8" id="KW-0121">Carboxypeptidase</keyword>
<sequence length="439" mass="46817">MSENHPAVRALQDLVRRPTVAERDPARTDPAPFVALRAALAEHFPRVHELERVEIEPHALLVRWPGRRAEGAVVLMAHLDVVPVEGAWTHPPFGGEIHDGAVWGRGTLDDKGAVVGICSAVESLLAEGYVPARDVWLSFGSTEEVSGTTAADAVAELRRRGVAPWFVLDEGGAVAADAFPLVSAPLAVVGVTEKGVTSVELVAEGAGGHASTPARNGPTARVAAAITALERAPLPLRAPAPTLELLRRVGPHLPAPLRPVLSRADRLAPVLTRVLRSAGAEAAAMVRTTVAVTTLSGSPALNVIASSARAGVNLRVMVGDTVDGVLEHVRRTVGPGIRVEVVERNEPSPVSPWHDEAFALLERITGELFPDAVPTPYVMMAATDARFFTGLCERVYRFTPFRMTKEQRATIHAADERIGVADLLAGVAWYRRLVEELPA</sequence>
<keyword evidence="4" id="KW-0378">Hydrolase</keyword>
<dbReference type="RefSeq" id="WP_091240831.1">
    <property type="nucleotide sequence ID" value="NZ_FNIR01000003.1"/>
</dbReference>
<dbReference type="Pfam" id="PF07687">
    <property type="entry name" value="M20_dimer"/>
    <property type="match status" value="1"/>
</dbReference>
<dbReference type="SUPFAM" id="SSF55031">
    <property type="entry name" value="Bacterial exopeptidase dimerisation domain"/>
    <property type="match status" value="1"/>
</dbReference>
<dbReference type="InterPro" id="IPR047177">
    <property type="entry name" value="Pept_M20A"/>
</dbReference>
<accession>A0A1H0FQL6</accession>
<keyword evidence="3" id="KW-0479">Metal-binding</keyword>
<protein>
    <submittedName>
        <fullName evidence="8">Carboxypeptidase PM20D1</fullName>
    </submittedName>
</protein>
<dbReference type="AlphaFoldDB" id="A0A1H0FQL6"/>
<evidence type="ECO:0000256" key="2">
    <source>
        <dbReference type="ARBA" id="ARBA00022670"/>
    </source>
</evidence>
<evidence type="ECO:0000256" key="4">
    <source>
        <dbReference type="ARBA" id="ARBA00022801"/>
    </source>
</evidence>
<gene>
    <name evidence="8" type="ORF">SAMN05660199_00988</name>
</gene>
<feature type="region of interest" description="Disordered" evidence="6">
    <location>
        <begin position="1"/>
        <end position="27"/>
    </location>
</feature>
<evidence type="ECO:0000256" key="5">
    <source>
        <dbReference type="ARBA" id="ARBA00022833"/>
    </source>
</evidence>
<dbReference type="InterPro" id="IPR011650">
    <property type="entry name" value="Peptidase_M20_dimer"/>
</dbReference>
<dbReference type="EMBL" id="FNIR01000003">
    <property type="protein sequence ID" value="SDN96884.1"/>
    <property type="molecule type" value="Genomic_DNA"/>
</dbReference>
<evidence type="ECO:0000256" key="3">
    <source>
        <dbReference type="ARBA" id="ARBA00022723"/>
    </source>
</evidence>
<dbReference type="GO" id="GO:0006508">
    <property type="term" value="P:proteolysis"/>
    <property type="evidence" value="ECO:0007669"/>
    <property type="project" value="UniProtKB-KW"/>
</dbReference>
<evidence type="ECO:0000313" key="8">
    <source>
        <dbReference type="EMBL" id="SDN96884.1"/>
    </source>
</evidence>